<dbReference type="AlphaFoldDB" id="A0A2U1L4S2"/>
<evidence type="ECO:0008006" key="3">
    <source>
        <dbReference type="Google" id="ProtNLM"/>
    </source>
</evidence>
<dbReference type="OrthoDB" id="1882251at2759"/>
<accession>A0A2U1L4S2</accession>
<name>A0A2U1L4S2_ARTAN</name>
<dbReference type="Proteomes" id="UP000245207">
    <property type="component" value="Unassembled WGS sequence"/>
</dbReference>
<dbReference type="STRING" id="35608.A0A2U1L4S2"/>
<comment type="caution">
    <text evidence="1">The sequence shown here is derived from an EMBL/GenBank/DDBJ whole genome shotgun (WGS) entry which is preliminary data.</text>
</comment>
<evidence type="ECO:0000313" key="2">
    <source>
        <dbReference type="Proteomes" id="UP000245207"/>
    </source>
</evidence>
<sequence>MAGIFGSKNQPSLFPMSVSVPTISNDDYVLFYKHERSLFTLMLVVLHREVVQSTMVIGFLLWLEREGYSSKNLVETIVKTLTPDMIDRVANEAVTCLKFLERKPRNFIFGGSNDISLLQLLLDKKKIELEKFHKDRDSIFEEVTCMAKEVSERAFEDIKAQFIARGETLVMHSPREAIAGGGVGAFRYMGPVVPFPAYDVGNYVGLNQQMVASPRKDMNHEALVHLEHFYQRQRNSVFSRMNGNGHVSAVVGDQEEEVPPENRTIFLTFSKGYPISETEVREYFTRMFGDFIESIFMQPVEGDNQPLFARIVAKNAYMVRAVVDRDGGVGKSKYYINGKHVWARKYVKRTPSKDNGEGIASPRA</sequence>
<dbReference type="PANTHER" id="PTHR33527">
    <property type="entry name" value="OS07G0274300 PROTEIN"/>
    <property type="match status" value="1"/>
</dbReference>
<gene>
    <name evidence="1" type="ORF">CTI12_AA528700</name>
</gene>
<keyword evidence="2" id="KW-1185">Reference proteome</keyword>
<reference evidence="1 2" key="1">
    <citation type="journal article" date="2018" name="Mol. Plant">
        <title>The genome of Artemisia annua provides insight into the evolution of Asteraceae family and artemisinin biosynthesis.</title>
        <authorList>
            <person name="Shen Q."/>
            <person name="Zhang L."/>
            <person name="Liao Z."/>
            <person name="Wang S."/>
            <person name="Yan T."/>
            <person name="Shi P."/>
            <person name="Liu M."/>
            <person name="Fu X."/>
            <person name="Pan Q."/>
            <person name="Wang Y."/>
            <person name="Lv Z."/>
            <person name="Lu X."/>
            <person name="Zhang F."/>
            <person name="Jiang W."/>
            <person name="Ma Y."/>
            <person name="Chen M."/>
            <person name="Hao X."/>
            <person name="Li L."/>
            <person name="Tang Y."/>
            <person name="Lv G."/>
            <person name="Zhou Y."/>
            <person name="Sun X."/>
            <person name="Brodelius P.E."/>
            <person name="Rose J.K.C."/>
            <person name="Tang K."/>
        </authorList>
    </citation>
    <scope>NUCLEOTIDE SEQUENCE [LARGE SCALE GENOMIC DNA]</scope>
    <source>
        <strain evidence="2">cv. Huhao1</strain>
        <tissue evidence="1">Leaf</tissue>
    </source>
</reference>
<dbReference type="EMBL" id="PKPP01011518">
    <property type="protein sequence ID" value="PWA43997.1"/>
    <property type="molecule type" value="Genomic_DNA"/>
</dbReference>
<protein>
    <recommendedName>
        <fullName evidence="3">RRM domain-containing protein</fullName>
    </recommendedName>
</protein>
<evidence type="ECO:0000313" key="1">
    <source>
        <dbReference type="EMBL" id="PWA43997.1"/>
    </source>
</evidence>
<dbReference type="PANTHER" id="PTHR33527:SF28">
    <property type="entry name" value="GB|AAD43168.1"/>
    <property type="match status" value="1"/>
</dbReference>
<organism evidence="1 2">
    <name type="scientific">Artemisia annua</name>
    <name type="common">Sweet wormwood</name>
    <dbReference type="NCBI Taxonomy" id="35608"/>
    <lineage>
        <taxon>Eukaryota</taxon>
        <taxon>Viridiplantae</taxon>
        <taxon>Streptophyta</taxon>
        <taxon>Embryophyta</taxon>
        <taxon>Tracheophyta</taxon>
        <taxon>Spermatophyta</taxon>
        <taxon>Magnoliopsida</taxon>
        <taxon>eudicotyledons</taxon>
        <taxon>Gunneridae</taxon>
        <taxon>Pentapetalae</taxon>
        <taxon>asterids</taxon>
        <taxon>campanulids</taxon>
        <taxon>Asterales</taxon>
        <taxon>Asteraceae</taxon>
        <taxon>Asteroideae</taxon>
        <taxon>Anthemideae</taxon>
        <taxon>Artemisiinae</taxon>
        <taxon>Artemisia</taxon>
    </lineage>
</organism>
<proteinExistence type="predicted"/>